<keyword evidence="2" id="KW-1185">Reference proteome</keyword>
<dbReference type="GO" id="GO:0016791">
    <property type="term" value="F:phosphatase activity"/>
    <property type="evidence" value="ECO:0007669"/>
    <property type="project" value="TreeGrafter"/>
</dbReference>
<protein>
    <submittedName>
        <fullName evidence="1">HAD-superfamily hydrolase, subfamily IIB</fullName>
    </submittedName>
</protein>
<evidence type="ECO:0000313" key="2">
    <source>
        <dbReference type="Proteomes" id="UP000184550"/>
    </source>
</evidence>
<dbReference type="Gene3D" id="3.90.1070.10">
    <property type="match status" value="1"/>
</dbReference>
<dbReference type="NCBIfam" id="TIGR01484">
    <property type="entry name" value="HAD-SF-IIB"/>
    <property type="match status" value="1"/>
</dbReference>
<keyword evidence="1" id="KW-0378">Hydrolase</keyword>
<gene>
    <name evidence="1" type="ORF">PL8927_720141</name>
</gene>
<dbReference type="Pfam" id="PF08282">
    <property type="entry name" value="Hydrolase_3"/>
    <property type="match status" value="2"/>
</dbReference>
<dbReference type="PANTHER" id="PTHR10000:SF8">
    <property type="entry name" value="HAD SUPERFAMILY HYDROLASE-LIKE, TYPE 3"/>
    <property type="match status" value="1"/>
</dbReference>
<dbReference type="EMBL" id="CZCU02000149">
    <property type="protein sequence ID" value="VXD21678.1"/>
    <property type="molecule type" value="Genomic_DNA"/>
</dbReference>
<dbReference type="InterPro" id="IPR006379">
    <property type="entry name" value="HAD-SF_hydro_IIB"/>
</dbReference>
<dbReference type="InterPro" id="IPR023214">
    <property type="entry name" value="HAD_sf"/>
</dbReference>
<sequence length="242" mass="26712">MNYLALATDFDGTLATDGMVEESTLNALEQWQQSGRKLILITGRQLDNLIAHIPVINVFDWVVAENGAVLYQPSTKVEKLLADRPSEAFITLLRDRIDQKQQLLNNQAVPEEFSKIAQPQILEVLGVGRVIIATWEPYLEITQKTIQDLGVNLQIICNKGAVMVLPEGINKAFGLNALSQLINLPLQQIVGVGDAENDCDFLEQCGYSVAVANALPEVKERVNWVTQNSRGAGVIELINHLL</sequence>
<name>A0A7Z9BUI6_9CYAN</name>
<comment type="caution">
    <text evidence="1">The sequence shown here is derived from an EMBL/GenBank/DDBJ whole genome shotgun (WGS) entry which is preliminary data.</text>
</comment>
<organism evidence="1 2">
    <name type="scientific">Planktothrix serta PCC 8927</name>
    <dbReference type="NCBI Taxonomy" id="671068"/>
    <lineage>
        <taxon>Bacteria</taxon>
        <taxon>Bacillati</taxon>
        <taxon>Cyanobacteriota</taxon>
        <taxon>Cyanophyceae</taxon>
        <taxon>Oscillatoriophycideae</taxon>
        <taxon>Oscillatoriales</taxon>
        <taxon>Microcoleaceae</taxon>
        <taxon>Planktothrix</taxon>
    </lineage>
</organism>
<dbReference type="SUPFAM" id="SSF56784">
    <property type="entry name" value="HAD-like"/>
    <property type="match status" value="1"/>
</dbReference>
<dbReference type="Gene3D" id="3.40.50.1000">
    <property type="entry name" value="HAD superfamily/HAD-like"/>
    <property type="match status" value="1"/>
</dbReference>
<dbReference type="GO" id="GO:0000287">
    <property type="term" value="F:magnesium ion binding"/>
    <property type="evidence" value="ECO:0007669"/>
    <property type="project" value="TreeGrafter"/>
</dbReference>
<dbReference type="InterPro" id="IPR036412">
    <property type="entry name" value="HAD-like_sf"/>
</dbReference>
<dbReference type="RefSeq" id="WP_083624037.1">
    <property type="nucleotide sequence ID" value="NZ_LR734877.1"/>
</dbReference>
<evidence type="ECO:0000313" key="1">
    <source>
        <dbReference type="EMBL" id="VXD21678.1"/>
    </source>
</evidence>
<dbReference type="OrthoDB" id="9768060at2"/>
<reference evidence="1" key="1">
    <citation type="submission" date="2019-10" db="EMBL/GenBank/DDBJ databases">
        <authorList>
            <consortium name="Genoscope - CEA"/>
            <person name="William W."/>
        </authorList>
    </citation>
    <scope>NUCLEOTIDE SEQUENCE [LARGE SCALE GENOMIC DNA]</scope>
    <source>
        <strain evidence="1">BBR_PRJEB10992</strain>
    </source>
</reference>
<dbReference type="Proteomes" id="UP000184550">
    <property type="component" value="Unassembled WGS sequence"/>
</dbReference>
<dbReference type="AlphaFoldDB" id="A0A7Z9BUI6"/>
<proteinExistence type="predicted"/>
<accession>A0A7Z9BUI6</accession>
<dbReference type="PANTHER" id="PTHR10000">
    <property type="entry name" value="PHOSPHOSERINE PHOSPHATASE"/>
    <property type="match status" value="1"/>
</dbReference>
<dbReference type="GO" id="GO:0005829">
    <property type="term" value="C:cytosol"/>
    <property type="evidence" value="ECO:0007669"/>
    <property type="project" value="TreeGrafter"/>
</dbReference>